<evidence type="ECO:0000313" key="4">
    <source>
        <dbReference type="EMBL" id="QNP57347.1"/>
    </source>
</evidence>
<dbReference type="PROSITE" id="PS50977">
    <property type="entry name" value="HTH_TETR_2"/>
    <property type="match status" value="1"/>
</dbReference>
<dbReference type="AlphaFoldDB" id="A0A7H0H9Y1"/>
<organism evidence="4 5">
    <name type="scientific">Tessaracoccus defluvii</name>
    <dbReference type="NCBI Taxonomy" id="1285901"/>
    <lineage>
        <taxon>Bacteria</taxon>
        <taxon>Bacillati</taxon>
        <taxon>Actinomycetota</taxon>
        <taxon>Actinomycetes</taxon>
        <taxon>Propionibacteriales</taxon>
        <taxon>Propionibacteriaceae</taxon>
        <taxon>Tessaracoccus</taxon>
    </lineage>
</organism>
<dbReference type="SUPFAM" id="SSF46689">
    <property type="entry name" value="Homeodomain-like"/>
    <property type="match status" value="1"/>
</dbReference>
<dbReference type="InterPro" id="IPR009057">
    <property type="entry name" value="Homeodomain-like_sf"/>
</dbReference>
<keyword evidence="1 2" id="KW-0238">DNA-binding</keyword>
<sequence>MRDEDLTARARLRDAGIALIAEGGTRALTARAVSERAGVSQGLVRHHFGSMAGLLQACDEHVAEEIRSGKRDAIDPSPGFDPLASLRAEGREFVIGYLAARLSEPSAHLDGLVDTLIEDATGYLADGVAAGVLTPTADERRRATMLTLYSLGAVALHRHLARQLGVDLSSPDFAGGPGYLDYVRIQLEVFASIFTPAVLEEYRGYLDTLEDQS</sequence>
<dbReference type="Gene3D" id="1.10.357.10">
    <property type="entry name" value="Tetracycline Repressor, domain 2"/>
    <property type="match status" value="1"/>
</dbReference>
<feature type="DNA-binding region" description="H-T-H motif" evidence="2">
    <location>
        <begin position="29"/>
        <end position="48"/>
    </location>
</feature>
<dbReference type="GO" id="GO:0003677">
    <property type="term" value="F:DNA binding"/>
    <property type="evidence" value="ECO:0007669"/>
    <property type="project" value="UniProtKB-UniRule"/>
</dbReference>
<evidence type="ECO:0000256" key="1">
    <source>
        <dbReference type="ARBA" id="ARBA00023125"/>
    </source>
</evidence>
<dbReference type="InterPro" id="IPR041484">
    <property type="entry name" value="TetR_C_25"/>
</dbReference>
<dbReference type="EMBL" id="CP060789">
    <property type="protein sequence ID" value="QNP57347.1"/>
    <property type="molecule type" value="Genomic_DNA"/>
</dbReference>
<feature type="domain" description="HTH tetR-type" evidence="3">
    <location>
        <begin position="6"/>
        <end position="66"/>
    </location>
</feature>
<dbReference type="Pfam" id="PF17933">
    <property type="entry name" value="TetR_C_25"/>
    <property type="match status" value="1"/>
</dbReference>
<evidence type="ECO:0000313" key="5">
    <source>
        <dbReference type="Proteomes" id="UP000516117"/>
    </source>
</evidence>
<dbReference type="KEGG" id="tdf:H9L22_09005"/>
<gene>
    <name evidence="4" type="ORF">H9L22_09005</name>
</gene>
<evidence type="ECO:0000256" key="2">
    <source>
        <dbReference type="PROSITE-ProRule" id="PRU00335"/>
    </source>
</evidence>
<dbReference type="RefSeq" id="WP_187722436.1">
    <property type="nucleotide sequence ID" value="NZ_BAABBL010000006.1"/>
</dbReference>
<keyword evidence="5" id="KW-1185">Reference proteome</keyword>
<proteinExistence type="predicted"/>
<protein>
    <submittedName>
        <fullName evidence="4">TetR family transcriptional regulator</fullName>
    </submittedName>
</protein>
<dbReference type="Proteomes" id="UP000516117">
    <property type="component" value="Chromosome"/>
</dbReference>
<dbReference type="InterPro" id="IPR001647">
    <property type="entry name" value="HTH_TetR"/>
</dbReference>
<dbReference type="Pfam" id="PF00440">
    <property type="entry name" value="TetR_N"/>
    <property type="match status" value="1"/>
</dbReference>
<name>A0A7H0H9Y1_9ACTN</name>
<accession>A0A7H0H9Y1</accession>
<evidence type="ECO:0000259" key="3">
    <source>
        <dbReference type="PROSITE" id="PS50977"/>
    </source>
</evidence>
<reference evidence="4 5" key="1">
    <citation type="submission" date="2020-08" db="EMBL/GenBank/DDBJ databases">
        <title>Genome sequence of Tessaracoccus defluvii JCM 17540T.</title>
        <authorList>
            <person name="Hyun D.-W."/>
            <person name="Bae J.-W."/>
        </authorList>
    </citation>
    <scope>NUCLEOTIDE SEQUENCE [LARGE SCALE GENOMIC DNA]</scope>
    <source>
        <strain evidence="4 5">JCM 17540</strain>
    </source>
</reference>